<evidence type="ECO:0000313" key="1">
    <source>
        <dbReference type="EMBL" id="KAJ8626414.1"/>
    </source>
</evidence>
<gene>
    <name evidence="1" type="ORF">MRB53_019721</name>
</gene>
<sequence length="170" mass="19658">MLEKIRLMLMNMLVEQRKFVATSIGILCPNIQNKLEKLKAESASFIPHWNGKDKFEVVGLHGDQFVVNVTDRTCSCRLWHITGIPCKHAIATINHFGYNPDDYVHEAYSKDTFLRCYKYLLEPMHEKDDWPKTGNAPLLPPEVTRLLGRPKKSKRREPDEAPKGSKLKRK</sequence>
<dbReference type="EMBL" id="CM056814">
    <property type="protein sequence ID" value="KAJ8626414.1"/>
    <property type="molecule type" value="Genomic_DNA"/>
</dbReference>
<comment type="caution">
    <text evidence="1">The sequence shown here is derived from an EMBL/GenBank/DDBJ whole genome shotgun (WGS) entry which is preliminary data.</text>
</comment>
<keyword evidence="2" id="KW-1185">Reference proteome</keyword>
<reference evidence="1 2" key="1">
    <citation type="journal article" date="2022" name="Hortic Res">
        <title>A haplotype resolved chromosomal level avocado genome allows analysis of novel avocado genes.</title>
        <authorList>
            <person name="Nath O."/>
            <person name="Fletcher S.J."/>
            <person name="Hayward A."/>
            <person name="Shaw L.M."/>
            <person name="Masouleh A.K."/>
            <person name="Furtado A."/>
            <person name="Henry R.J."/>
            <person name="Mitter N."/>
        </authorList>
    </citation>
    <scope>NUCLEOTIDE SEQUENCE [LARGE SCALE GENOMIC DNA]</scope>
    <source>
        <strain evidence="2">cv. Hass</strain>
    </source>
</reference>
<proteinExistence type="predicted"/>
<name>A0ACC2L036_PERAE</name>
<organism evidence="1 2">
    <name type="scientific">Persea americana</name>
    <name type="common">Avocado</name>
    <dbReference type="NCBI Taxonomy" id="3435"/>
    <lineage>
        <taxon>Eukaryota</taxon>
        <taxon>Viridiplantae</taxon>
        <taxon>Streptophyta</taxon>
        <taxon>Embryophyta</taxon>
        <taxon>Tracheophyta</taxon>
        <taxon>Spermatophyta</taxon>
        <taxon>Magnoliopsida</taxon>
        <taxon>Magnoliidae</taxon>
        <taxon>Laurales</taxon>
        <taxon>Lauraceae</taxon>
        <taxon>Persea</taxon>
    </lineage>
</organism>
<evidence type="ECO:0000313" key="2">
    <source>
        <dbReference type="Proteomes" id="UP001234297"/>
    </source>
</evidence>
<protein>
    <submittedName>
        <fullName evidence="1">Uncharacterized protein</fullName>
    </submittedName>
</protein>
<dbReference type="Proteomes" id="UP001234297">
    <property type="component" value="Chromosome 6"/>
</dbReference>
<accession>A0ACC2L036</accession>